<comment type="caution">
    <text evidence="5">The sequence shown here is derived from an EMBL/GenBank/DDBJ whole genome shotgun (WGS) entry which is preliminary data.</text>
</comment>
<sequence>MIGGGAAVAAVSVVAGTLLAGGESGSIAAPHACRTAAHGAAPQTGPAADRPVRTGAAPAADFDGDGHPDIALAGPAGDVGDSALAGIVAVAYGTSTGTDLGRCQRLTQGDPLIPGKPRGEAFFGFDTVARDFDEDGYTDLAASVFEGCDPHVIIMWGSERGLTRAARVPGTDGSHVPWATEPCLDEQLAAGDFDGDGHADLVFGLGSERGLLKGPFLRDGSPAGTGRVPVPRAPDERADDMAYQELVAGDLNGDGIDDLVTFHNDDTGPETVAWSELHWPVSYLQGGRDGFTQPDTVRLPDAAAGAVGDVDGDGFGDLVLSPRGGGVSRSSVTVVHGTESGPGTRTTTLDRDTPGVPGEEPGDEDGVFVALDTGDVNGDGYADVVAGAPRAEVYAEPGPEEVLFFPGGKNGLTGRGARAFDERDVHGFANSGHNFGRAARLTDMDGDHRADLVVTAPGNWEAPGSAWMLPGSAAGPLPQGITQLHEGTFVGPGEWADLGSGIAR</sequence>
<dbReference type="Pfam" id="PF01839">
    <property type="entry name" value="FG-GAP"/>
    <property type="match status" value="2"/>
</dbReference>
<keyword evidence="1" id="KW-0732">Signal</keyword>
<dbReference type="Proteomes" id="UP000028341">
    <property type="component" value="Unassembled WGS sequence"/>
</dbReference>
<keyword evidence="2" id="KW-0677">Repeat</keyword>
<feature type="compositionally biased region" description="Low complexity" evidence="4">
    <location>
        <begin position="328"/>
        <end position="338"/>
    </location>
</feature>
<dbReference type="InterPro" id="IPR013519">
    <property type="entry name" value="Int_alpha_beta-p"/>
</dbReference>
<evidence type="ECO:0008006" key="7">
    <source>
        <dbReference type="Google" id="ProtNLM"/>
    </source>
</evidence>
<organism evidence="5 6">
    <name type="scientific">Streptomyces toyocaensis</name>
    <dbReference type="NCBI Taxonomy" id="55952"/>
    <lineage>
        <taxon>Bacteria</taxon>
        <taxon>Bacillati</taxon>
        <taxon>Actinomycetota</taxon>
        <taxon>Actinomycetes</taxon>
        <taxon>Kitasatosporales</taxon>
        <taxon>Streptomycetaceae</taxon>
        <taxon>Streptomyces</taxon>
    </lineage>
</organism>
<evidence type="ECO:0000313" key="5">
    <source>
        <dbReference type="EMBL" id="KES04868.1"/>
    </source>
</evidence>
<name>A0A081XMU5_STRTO</name>
<dbReference type="InterPro" id="IPR028994">
    <property type="entry name" value="Integrin_alpha_N"/>
</dbReference>
<dbReference type="SMART" id="SM00191">
    <property type="entry name" value="Int_alpha"/>
    <property type="match status" value="5"/>
</dbReference>
<dbReference type="PANTHER" id="PTHR46580">
    <property type="entry name" value="SENSOR KINASE-RELATED"/>
    <property type="match status" value="1"/>
</dbReference>
<evidence type="ECO:0000256" key="1">
    <source>
        <dbReference type="ARBA" id="ARBA00022729"/>
    </source>
</evidence>
<dbReference type="OrthoDB" id="344301at2"/>
<gene>
    <name evidence="5" type="ORF">BU52_22765</name>
</gene>
<dbReference type="SUPFAM" id="SSF69318">
    <property type="entry name" value="Integrin alpha N-terminal domain"/>
    <property type="match status" value="1"/>
</dbReference>
<dbReference type="eggNOG" id="COG5555">
    <property type="taxonomic scope" value="Bacteria"/>
</dbReference>
<evidence type="ECO:0000256" key="4">
    <source>
        <dbReference type="SAM" id="MobiDB-lite"/>
    </source>
</evidence>
<dbReference type="AlphaFoldDB" id="A0A081XMU5"/>
<evidence type="ECO:0000256" key="2">
    <source>
        <dbReference type="ARBA" id="ARBA00022737"/>
    </source>
</evidence>
<feature type="region of interest" description="Disordered" evidence="4">
    <location>
        <begin position="37"/>
        <end position="74"/>
    </location>
</feature>
<dbReference type="PANTHER" id="PTHR46580:SF2">
    <property type="entry name" value="MAM DOMAIN-CONTAINING PROTEIN"/>
    <property type="match status" value="1"/>
</dbReference>
<evidence type="ECO:0000256" key="3">
    <source>
        <dbReference type="ARBA" id="ARBA00023180"/>
    </source>
</evidence>
<dbReference type="Gene3D" id="2.130.10.130">
    <property type="entry name" value="Integrin alpha, N-terminal"/>
    <property type="match status" value="3"/>
</dbReference>
<dbReference type="RefSeq" id="WP_037937122.1">
    <property type="nucleotide sequence ID" value="NZ_JBFADL010000007.1"/>
</dbReference>
<protein>
    <recommendedName>
        <fullName evidence="7">Integrin</fullName>
    </recommendedName>
</protein>
<keyword evidence="6" id="KW-1185">Reference proteome</keyword>
<proteinExistence type="predicted"/>
<dbReference type="EMBL" id="JFCB01000022">
    <property type="protein sequence ID" value="KES04868.1"/>
    <property type="molecule type" value="Genomic_DNA"/>
</dbReference>
<evidence type="ECO:0000313" key="6">
    <source>
        <dbReference type="Proteomes" id="UP000028341"/>
    </source>
</evidence>
<dbReference type="Pfam" id="PF13517">
    <property type="entry name" value="FG-GAP_3"/>
    <property type="match status" value="1"/>
</dbReference>
<accession>A0A081XMU5</accession>
<reference evidence="5 6" key="1">
    <citation type="submission" date="2014-02" db="EMBL/GenBank/DDBJ databases">
        <title>The genome announcement of Streptomyces toyocaensis NRRL15009.</title>
        <authorList>
            <person name="Hong H.-J."/>
            <person name="Kwun M.J."/>
        </authorList>
    </citation>
    <scope>NUCLEOTIDE SEQUENCE [LARGE SCALE GENOMIC DNA]</scope>
    <source>
        <strain evidence="5 6">NRRL 15009</strain>
    </source>
</reference>
<dbReference type="InterPro" id="IPR013517">
    <property type="entry name" value="FG-GAP"/>
</dbReference>
<keyword evidence="3" id="KW-0325">Glycoprotein</keyword>
<dbReference type="STRING" id="55952.BU52_22765"/>
<feature type="region of interest" description="Disordered" evidence="4">
    <location>
        <begin position="326"/>
        <end position="365"/>
    </location>
</feature>